<evidence type="ECO:0000313" key="3">
    <source>
        <dbReference type="EMBL" id="OBU62952.1"/>
    </source>
</evidence>
<dbReference type="PANTHER" id="PTHR11786">
    <property type="entry name" value="N-HYDROXYARYLAMINE O-ACETYLTRANSFERASE"/>
    <property type="match status" value="1"/>
</dbReference>
<proteinExistence type="inferred from homology"/>
<protein>
    <submittedName>
        <fullName evidence="3">N-hydroxyarylamine O-acetyltransferase</fullName>
    </submittedName>
</protein>
<dbReference type="SUPFAM" id="SSF54001">
    <property type="entry name" value="Cysteine proteinases"/>
    <property type="match status" value="1"/>
</dbReference>
<accession>A0AAP7L210</accession>
<dbReference type="AlphaFoldDB" id="A0AAP7L210"/>
<organism evidence="3 4">
    <name type="scientific">Stenotrophomonas maltophilia</name>
    <name type="common">Pseudomonas maltophilia</name>
    <name type="synonym">Xanthomonas maltophilia</name>
    <dbReference type="NCBI Taxonomy" id="40324"/>
    <lineage>
        <taxon>Bacteria</taxon>
        <taxon>Pseudomonadati</taxon>
        <taxon>Pseudomonadota</taxon>
        <taxon>Gammaproteobacteria</taxon>
        <taxon>Lysobacterales</taxon>
        <taxon>Lysobacteraceae</taxon>
        <taxon>Stenotrophomonas</taxon>
        <taxon>Stenotrophomonas maltophilia group</taxon>
    </lineage>
</organism>
<reference evidence="3 4" key="1">
    <citation type="submission" date="2016-05" db="EMBL/GenBank/DDBJ databases">
        <title>Draft Genome Sequences of Stenotrophomonas maltophilia Strains Sm32COP, Sm41DVV, Sm46PAILV, SmF3, SmF22, SmSOFb1 and SmCVFa1, Isolated from Different Manures, in France.</title>
        <authorList>
            <person name="Nazaret S."/>
            <person name="Bodilis J."/>
        </authorList>
    </citation>
    <scope>NUCLEOTIDE SEQUENCE [LARGE SCALE GENOMIC DNA]</scope>
    <source>
        <strain evidence="3 4">Sm41DVV</strain>
    </source>
</reference>
<gene>
    <name evidence="3" type="ORF">A9K56_04715</name>
</gene>
<dbReference type="PANTHER" id="PTHR11786:SF0">
    <property type="entry name" value="ARYLAMINE N-ACETYLTRANSFERASE 4-RELATED"/>
    <property type="match status" value="1"/>
</dbReference>
<dbReference type="Proteomes" id="UP000092125">
    <property type="component" value="Unassembled WGS sequence"/>
</dbReference>
<dbReference type="GO" id="GO:0016407">
    <property type="term" value="F:acetyltransferase activity"/>
    <property type="evidence" value="ECO:0007669"/>
    <property type="project" value="InterPro"/>
</dbReference>
<dbReference type="Gene3D" id="2.40.128.150">
    <property type="entry name" value="Cysteine proteinases"/>
    <property type="match status" value="1"/>
</dbReference>
<dbReference type="PRINTS" id="PR01543">
    <property type="entry name" value="ANATRNSFRASE"/>
</dbReference>
<dbReference type="Gene3D" id="3.30.2140.10">
    <property type="entry name" value="Arylamine N-acetyltransferase"/>
    <property type="match status" value="1"/>
</dbReference>
<sequence>MTPLDVPRYLQRLQLDAPPSLDLAGLTLLVQRHNALLPFETLSSLLRDAVPIDLDSVQHKLLDQQRGGYCFELNGGLLALLQAVGFDAQPLSARVLLAAQDNAPTARTHLLLRVHVEGEDWLVDAGFGGLTPTVPLRLYETAPQATPHESFQLQQLAGEDDFVLSAQAGDAWRAMYRFDLRPPAPIDNVVANWYVCTHPDSGFPGQLRASLAGPDWRRTIGSGNYTEYRPGQAPLKRPLRDAADVRDVLQSAFGLRVPDDARLDPAITDWLQRSHAASR</sequence>
<evidence type="ECO:0000313" key="4">
    <source>
        <dbReference type="Proteomes" id="UP000092125"/>
    </source>
</evidence>
<dbReference type="InterPro" id="IPR001447">
    <property type="entry name" value="Arylamine_N-AcTrfase"/>
</dbReference>
<dbReference type="EMBL" id="LYVI01000002">
    <property type="protein sequence ID" value="OBU62952.1"/>
    <property type="molecule type" value="Genomic_DNA"/>
</dbReference>
<comment type="caution">
    <text evidence="3">The sequence shown here is derived from an EMBL/GenBank/DDBJ whole genome shotgun (WGS) entry which is preliminary data.</text>
</comment>
<dbReference type="InterPro" id="IPR038765">
    <property type="entry name" value="Papain-like_cys_pep_sf"/>
</dbReference>
<name>A0AAP7L210_STEMA</name>
<evidence type="ECO:0000256" key="2">
    <source>
        <dbReference type="RuleBase" id="RU003452"/>
    </source>
</evidence>
<evidence type="ECO:0000256" key="1">
    <source>
        <dbReference type="ARBA" id="ARBA00006547"/>
    </source>
</evidence>
<dbReference type="Pfam" id="PF00797">
    <property type="entry name" value="Acetyltransf_2"/>
    <property type="match status" value="1"/>
</dbReference>
<dbReference type="RefSeq" id="WP_065181569.1">
    <property type="nucleotide sequence ID" value="NZ_JAXRVG010000001.1"/>
</dbReference>
<comment type="similarity">
    <text evidence="1 2">Belongs to the arylamine N-acetyltransferase family.</text>
</comment>